<proteinExistence type="predicted"/>
<evidence type="ECO:0000313" key="1">
    <source>
        <dbReference type="EMBL" id="SFP60662.1"/>
    </source>
</evidence>
<protein>
    <submittedName>
        <fullName evidence="1">Uncharacterized protein</fullName>
    </submittedName>
</protein>
<gene>
    <name evidence="1" type="ORF">SAMN02910344_01852</name>
</gene>
<reference evidence="1 2" key="1">
    <citation type="submission" date="2016-10" db="EMBL/GenBank/DDBJ databases">
        <authorList>
            <person name="Varghese N."/>
            <person name="Submissions S."/>
        </authorList>
    </citation>
    <scope>NUCLEOTIDE SEQUENCE [LARGE SCALE GENOMIC DNA]</scope>
    <source>
        <strain evidence="1 2">DSM 1361</strain>
    </source>
</reference>
<sequence length="148" mass="17479">MFKPNLAKYFWNELNAEHHRNSRGTRCLVPGTLKPLIVCPECNKCSECPYGKKPEDRQPRVIDYEVPEDLMNNNEDFSTMNQAESEMIYDELIATMRRKDPLIAEVFIRYHTYDCDAPEIAAELGIDKRKVYYLKEQGEQIRDRLMNR</sequence>
<name>A0A662ZJ06_9GAMM</name>
<evidence type="ECO:0000313" key="2">
    <source>
        <dbReference type="Proteomes" id="UP000243745"/>
    </source>
</evidence>
<accession>A0A662ZJ06</accession>
<dbReference type="AlphaFoldDB" id="A0A662ZJ06"/>
<organism evidence="1 2">
    <name type="scientific">Ruminobacter amylophilus</name>
    <dbReference type="NCBI Taxonomy" id="867"/>
    <lineage>
        <taxon>Bacteria</taxon>
        <taxon>Pseudomonadati</taxon>
        <taxon>Pseudomonadota</taxon>
        <taxon>Gammaproteobacteria</taxon>
        <taxon>Aeromonadales</taxon>
        <taxon>Succinivibrionaceae</taxon>
        <taxon>Ruminobacter</taxon>
    </lineage>
</organism>
<dbReference type="EMBL" id="FOXF01000042">
    <property type="protein sequence ID" value="SFP60662.1"/>
    <property type="molecule type" value="Genomic_DNA"/>
</dbReference>
<dbReference type="Proteomes" id="UP000243745">
    <property type="component" value="Unassembled WGS sequence"/>
</dbReference>
<keyword evidence="2" id="KW-1185">Reference proteome</keyword>